<dbReference type="InterPro" id="IPR003953">
    <property type="entry name" value="FAD-dep_OxRdtase_2_FAD-bd"/>
</dbReference>
<dbReference type="InterPro" id="IPR027477">
    <property type="entry name" value="Succ_DH/fumarate_Rdtase_cat_sf"/>
</dbReference>
<proteinExistence type="predicted"/>
<keyword evidence="5" id="KW-0285">Flavoprotein</keyword>
<dbReference type="PRINTS" id="PR00411">
    <property type="entry name" value="PNDRDTASEI"/>
</dbReference>
<sequence length="628" mass="65838">MKKWMKWFLPVMSVLVLVMSVVFRYGVGPAQAQETLNGSYEGVAEGFGGDVRAEVIFTEGVISEVNITAENETEDIGGQAAVQLAQAIVDNQSVNLDVVSGASVTSSAVLAAVTAAIESAGGNVADYQAEVAVGEDEERATQVVIVGAGGSGTAAALKAAEAGLDVIIIEKNGFVGGNTKISSGFFAVESSFQEEAGVETTVDEAVQQLLEFNNYLSNGPLTRAIVEQSADTVEWLDSLGMSITLQEETSQKAHEGDPYKAMSYHKYDDTDAGFEALYSHLNDLGAELILNTTFTDLIMEDGRVVGVICEKADGGQLTVMADAVVVTTGGFGGNQEMVEEATGLSIMTSLGVPNNGEGLTAMESIGAINQDAVPFLHGAQLAESEVTQDSDSETLAGYSNSPLTQLLMSPLLWVDSTGSRFVNEDVVYDTAFWANAAYAAGGRYYIVVDEATLNAYTNGTEMELSFAGPGPNLDEGDFVALAEQAVEGGTAYKADSLEELAEMAAMDPTDLVDSVASYNTMVENGVDTDYAKASESLLYGVAEGPFYAFDCRAVYLGSIGGVRVDEKLQVLDSQGQPIPGLFTGGSNAGGYYHGEGYPPYEGLASGFAWTSGRIAGDTIVELLVGEGE</sequence>
<dbReference type="SUPFAM" id="SSF56425">
    <property type="entry name" value="Succinate dehydrogenase/fumarate reductase flavoprotein, catalytic domain"/>
    <property type="match status" value="1"/>
</dbReference>
<evidence type="ECO:0000313" key="11">
    <source>
        <dbReference type="Proteomes" id="UP001315967"/>
    </source>
</evidence>
<dbReference type="EC" id="1.3.99.33" evidence="3"/>
<dbReference type="SUPFAM" id="SSF51905">
    <property type="entry name" value="FAD/NAD(P)-binding domain"/>
    <property type="match status" value="1"/>
</dbReference>
<dbReference type="InterPro" id="IPR036188">
    <property type="entry name" value="FAD/NAD-bd_sf"/>
</dbReference>
<dbReference type="Pfam" id="PF04205">
    <property type="entry name" value="FMN_bind"/>
    <property type="match status" value="1"/>
</dbReference>
<dbReference type="PANTHER" id="PTHR43400">
    <property type="entry name" value="FUMARATE REDUCTASE"/>
    <property type="match status" value="1"/>
</dbReference>
<dbReference type="InterPro" id="IPR007329">
    <property type="entry name" value="FMN-bd"/>
</dbReference>
<comment type="cofactor">
    <cofactor evidence="1">
        <name>FMN</name>
        <dbReference type="ChEBI" id="CHEBI:58210"/>
    </cofactor>
</comment>
<evidence type="ECO:0000256" key="1">
    <source>
        <dbReference type="ARBA" id="ARBA00001917"/>
    </source>
</evidence>
<dbReference type="Gene3D" id="3.90.700.10">
    <property type="entry name" value="Succinate dehydrogenase/fumarate reductase flavoprotein, catalytic domain"/>
    <property type="match status" value="1"/>
</dbReference>
<evidence type="ECO:0000256" key="4">
    <source>
        <dbReference type="ARBA" id="ARBA00015872"/>
    </source>
</evidence>
<dbReference type="SMART" id="SM00900">
    <property type="entry name" value="FMN_bind"/>
    <property type="match status" value="1"/>
</dbReference>
<dbReference type="Gene3D" id="3.50.50.60">
    <property type="entry name" value="FAD/NAD(P)-binding domain"/>
    <property type="match status" value="1"/>
</dbReference>
<comment type="catalytic activity">
    <reaction evidence="8">
        <text>dihydrourocanate + A = urocanate + AH2</text>
        <dbReference type="Rhea" id="RHEA:36059"/>
        <dbReference type="ChEBI" id="CHEBI:13193"/>
        <dbReference type="ChEBI" id="CHEBI:17499"/>
        <dbReference type="ChEBI" id="CHEBI:27247"/>
        <dbReference type="ChEBI" id="CHEBI:72991"/>
        <dbReference type="EC" id="1.3.99.33"/>
    </reaction>
</comment>
<reference evidence="10 11" key="1">
    <citation type="submission" date="2022-08" db="EMBL/GenBank/DDBJ databases">
        <title>Aerococcaceae sp. nov isolated from spoiled eye mask.</title>
        <authorList>
            <person name="Zhou G."/>
            <person name="Xie X.-B."/>
            <person name="Shi Q.-S."/>
            <person name="Wang Y.-S."/>
            <person name="Wen X."/>
            <person name="Peng H."/>
            <person name="Yang X.-J."/>
            <person name="Tao H.-B."/>
            <person name="Huang X.-M."/>
        </authorList>
    </citation>
    <scope>NUCLEOTIDE SEQUENCE [LARGE SCALE GENOMIC DNA]</scope>
    <source>
        <strain evidence="11">DM20194951</strain>
    </source>
</reference>
<evidence type="ECO:0000256" key="6">
    <source>
        <dbReference type="ARBA" id="ARBA00022827"/>
    </source>
</evidence>
<gene>
    <name evidence="10" type="ORF">NRE15_10680</name>
</gene>
<feature type="domain" description="FMN-binding" evidence="9">
    <location>
        <begin position="46"/>
        <end position="120"/>
    </location>
</feature>
<comment type="cofactor">
    <cofactor evidence="2">
        <name>FAD</name>
        <dbReference type="ChEBI" id="CHEBI:57692"/>
    </cofactor>
</comment>
<evidence type="ECO:0000259" key="9">
    <source>
        <dbReference type="SMART" id="SM00900"/>
    </source>
</evidence>
<keyword evidence="11" id="KW-1185">Reference proteome</keyword>
<dbReference type="PANTHER" id="PTHR43400:SF10">
    <property type="entry name" value="3-OXOSTEROID 1-DEHYDROGENASE"/>
    <property type="match status" value="1"/>
</dbReference>
<evidence type="ECO:0000256" key="7">
    <source>
        <dbReference type="ARBA" id="ARBA00023002"/>
    </source>
</evidence>
<evidence type="ECO:0000256" key="3">
    <source>
        <dbReference type="ARBA" id="ARBA00013137"/>
    </source>
</evidence>
<protein>
    <recommendedName>
        <fullName evidence="4">Urocanate reductase</fullName>
        <ecNumber evidence="3">1.3.99.33</ecNumber>
    </recommendedName>
</protein>
<name>A0ABY5P3Q3_9LACT</name>
<keyword evidence="6" id="KW-0274">FAD</keyword>
<dbReference type="InterPro" id="IPR050315">
    <property type="entry name" value="FAD-oxidoreductase_2"/>
</dbReference>
<dbReference type="RefSeq" id="WP_313792863.1">
    <property type="nucleotide sequence ID" value="NZ_CP102453.1"/>
</dbReference>
<dbReference type="EMBL" id="CP102453">
    <property type="protein sequence ID" value="UUX33362.1"/>
    <property type="molecule type" value="Genomic_DNA"/>
</dbReference>
<evidence type="ECO:0000313" key="10">
    <source>
        <dbReference type="EMBL" id="UUX33362.1"/>
    </source>
</evidence>
<dbReference type="Gene3D" id="3.90.1010.20">
    <property type="match status" value="1"/>
</dbReference>
<accession>A0ABY5P3Q3</accession>
<dbReference type="Proteomes" id="UP001315967">
    <property type="component" value="Chromosome"/>
</dbReference>
<dbReference type="Pfam" id="PF00890">
    <property type="entry name" value="FAD_binding_2"/>
    <property type="match status" value="1"/>
</dbReference>
<evidence type="ECO:0000256" key="2">
    <source>
        <dbReference type="ARBA" id="ARBA00001974"/>
    </source>
</evidence>
<evidence type="ECO:0000256" key="8">
    <source>
        <dbReference type="ARBA" id="ARBA00049922"/>
    </source>
</evidence>
<evidence type="ECO:0000256" key="5">
    <source>
        <dbReference type="ARBA" id="ARBA00022630"/>
    </source>
</evidence>
<keyword evidence="7" id="KW-0560">Oxidoreductase</keyword>
<organism evidence="10 11">
    <name type="scientific">Fundicoccus culcitae</name>
    <dbReference type="NCBI Taxonomy" id="2969821"/>
    <lineage>
        <taxon>Bacteria</taxon>
        <taxon>Bacillati</taxon>
        <taxon>Bacillota</taxon>
        <taxon>Bacilli</taxon>
        <taxon>Lactobacillales</taxon>
        <taxon>Aerococcaceae</taxon>
        <taxon>Fundicoccus</taxon>
    </lineage>
</organism>